<evidence type="ECO:0000256" key="7">
    <source>
        <dbReference type="ARBA" id="ARBA00023286"/>
    </source>
</evidence>
<feature type="transmembrane region" description="Helical" evidence="11">
    <location>
        <begin position="776"/>
        <end position="798"/>
    </location>
</feature>
<dbReference type="InterPro" id="IPR014710">
    <property type="entry name" value="RmlC-like_jellyroll"/>
</dbReference>
<accession>A0ABR3LWE1</accession>
<keyword evidence="9" id="KW-0175">Coiled coil</keyword>
<evidence type="ECO:0000256" key="8">
    <source>
        <dbReference type="ARBA" id="ARBA00023303"/>
    </source>
</evidence>
<evidence type="ECO:0000256" key="3">
    <source>
        <dbReference type="ARBA" id="ARBA00022692"/>
    </source>
</evidence>
<feature type="domain" description="Cyclic nucleotide-binding" evidence="12">
    <location>
        <begin position="1084"/>
        <end position="1188"/>
    </location>
</feature>
<keyword evidence="14" id="KW-1185">Reference proteome</keyword>
<dbReference type="PROSITE" id="PS50042">
    <property type="entry name" value="CNMP_BINDING_3"/>
    <property type="match status" value="1"/>
</dbReference>
<evidence type="ECO:0000256" key="9">
    <source>
        <dbReference type="SAM" id="Coils"/>
    </source>
</evidence>
<feature type="region of interest" description="Disordered" evidence="10">
    <location>
        <begin position="464"/>
        <end position="580"/>
    </location>
</feature>
<dbReference type="InterPro" id="IPR005821">
    <property type="entry name" value="Ion_trans_dom"/>
</dbReference>
<proteinExistence type="predicted"/>
<dbReference type="PANTHER" id="PTHR45638">
    <property type="entry name" value="CYCLIC NUCLEOTIDE-GATED CATION CHANNEL SUBUNIT A"/>
    <property type="match status" value="1"/>
</dbReference>
<name>A0ABR3LWE1_9TELE</name>
<evidence type="ECO:0000313" key="14">
    <source>
        <dbReference type="Proteomes" id="UP001558613"/>
    </source>
</evidence>
<dbReference type="InterPro" id="IPR018490">
    <property type="entry name" value="cNMP-bd_dom_sf"/>
</dbReference>
<evidence type="ECO:0000259" key="12">
    <source>
        <dbReference type="PROSITE" id="PS50042"/>
    </source>
</evidence>
<feature type="region of interest" description="Disordered" evidence="10">
    <location>
        <begin position="1202"/>
        <end position="1230"/>
    </location>
</feature>
<dbReference type="SUPFAM" id="SSF51206">
    <property type="entry name" value="cAMP-binding domain-like"/>
    <property type="match status" value="1"/>
</dbReference>
<feature type="compositionally biased region" description="Polar residues" evidence="10">
    <location>
        <begin position="75"/>
        <end position="85"/>
    </location>
</feature>
<dbReference type="Gene3D" id="1.10.287.630">
    <property type="entry name" value="Helix hairpin bin"/>
    <property type="match status" value="1"/>
</dbReference>
<dbReference type="InterPro" id="IPR018488">
    <property type="entry name" value="cNMP-bd_CS"/>
</dbReference>
<keyword evidence="4 11" id="KW-1133">Transmembrane helix</keyword>
<feature type="compositionally biased region" description="Pro residues" evidence="10">
    <location>
        <begin position="231"/>
        <end position="285"/>
    </location>
</feature>
<dbReference type="PROSITE" id="PS00889">
    <property type="entry name" value="CNMP_BINDING_2"/>
    <property type="match status" value="1"/>
</dbReference>
<feature type="compositionally biased region" description="Basic and acidic residues" evidence="10">
    <location>
        <begin position="292"/>
        <end position="302"/>
    </location>
</feature>
<evidence type="ECO:0000313" key="13">
    <source>
        <dbReference type="EMBL" id="KAL1256331.1"/>
    </source>
</evidence>
<reference evidence="13 14" key="1">
    <citation type="submission" date="2023-09" db="EMBL/GenBank/DDBJ databases">
        <authorList>
            <person name="Wang M."/>
        </authorList>
    </citation>
    <scope>NUCLEOTIDE SEQUENCE [LARGE SCALE GENOMIC DNA]</scope>
    <source>
        <strain evidence="13">GT-2023</strain>
        <tissue evidence="13">Liver</tissue>
    </source>
</reference>
<keyword evidence="8" id="KW-0407">Ion channel</keyword>
<feature type="compositionally biased region" description="Low complexity" evidence="10">
    <location>
        <begin position="364"/>
        <end position="375"/>
    </location>
</feature>
<feature type="region of interest" description="Disordered" evidence="10">
    <location>
        <begin position="618"/>
        <end position="646"/>
    </location>
</feature>
<dbReference type="Pfam" id="PF00027">
    <property type="entry name" value="cNMP_binding"/>
    <property type="match status" value="1"/>
</dbReference>
<evidence type="ECO:0000256" key="5">
    <source>
        <dbReference type="ARBA" id="ARBA00023065"/>
    </source>
</evidence>
<feature type="compositionally biased region" description="Acidic residues" evidence="10">
    <location>
        <begin position="560"/>
        <end position="571"/>
    </location>
</feature>
<feature type="region of interest" description="Disordered" evidence="10">
    <location>
        <begin position="204"/>
        <end position="303"/>
    </location>
</feature>
<evidence type="ECO:0000256" key="11">
    <source>
        <dbReference type="SAM" id="Phobius"/>
    </source>
</evidence>
<evidence type="ECO:0000256" key="10">
    <source>
        <dbReference type="SAM" id="MobiDB-lite"/>
    </source>
</evidence>
<gene>
    <name evidence="13" type="ORF">QQF64_011876</name>
</gene>
<feature type="region of interest" description="Disordered" evidence="10">
    <location>
        <begin position="687"/>
        <end position="730"/>
    </location>
</feature>
<dbReference type="SUPFAM" id="SSF81324">
    <property type="entry name" value="Voltage-gated potassium channels"/>
    <property type="match status" value="1"/>
</dbReference>
<evidence type="ECO:0000256" key="4">
    <source>
        <dbReference type="ARBA" id="ARBA00022989"/>
    </source>
</evidence>
<comment type="subcellular location">
    <subcellularLocation>
        <location evidence="1">Membrane</location>
        <topology evidence="1">Multi-pass membrane protein</topology>
    </subcellularLocation>
</comment>
<keyword evidence="2" id="KW-0813">Transport</keyword>
<keyword evidence="5" id="KW-0406">Ion transport</keyword>
<feature type="region of interest" description="Disordered" evidence="10">
    <location>
        <begin position="121"/>
        <end position="147"/>
    </location>
</feature>
<dbReference type="Gene3D" id="2.60.120.10">
    <property type="entry name" value="Jelly Rolls"/>
    <property type="match status" value="1"/>
</dbReference>
<keyword evidence="6 11" id="KW-0472">Membrane</keyword>
<feature type="compositionally biased region" description="Basic and acidic residues" evidence="10">
    <location>
        <begin position="619"/>
        <end position="628"/>
    </location>
</feature>
<feature type="compositionally biased region" description="Basic and acidic residues" evidence="10">
    <location>
        <begin position="1206"/>
        <end position="1223"/>
    </location>
</feature>
<dbReference type="CDD" id="cd00038">
    <property type="entry name" value="CAP_ED"/>
    <property type="match status" value="1"/>
</dbReference>
<keyword evidence="3 11" id="KW-0812">Transmembrane</keyword>
<feature type="region of interest" description="Disordered" evidence="10">
    <location>
        <begin position="1"/>
        <end position="63"/>
    </location>
</feature>
<feature type="compositionally biased region" description="Basic and acidic residues" evidence="10">
    <location>
        <begin position="505"/>
        <end position="517"/>
    </location>
</feature>
<dbReference type="Pfam" id="PF00520">
    <property type="entry name" value="Ion_trans"/>
    <property type="match status" value="1"/>
</dbReference>
<feature type="region of interest" description="Disordered" evidence="10">
    <location>
        <begin position="354"/>
        <end position="375"/>
    </location>
</feature>
<dbReference type="PANTHER" id="PTHR45638:SF16">
    <property type="entry name" value="CYCLIC NUCLEOTIDE-GATED CATION CHANNEL BETA-1"/>
    <property type="match status" value="1"/>
</dbReference>
<feature type="compositionally biased region" description="Polar residues" evidence="10">
    <location>
        <begin position="95"/>
        <end position="104"/>
    </location>
</feature>
<feature type="coiled-coil region" evidence="9">
    <location>
        <begin position="415"/>
        <end position="449"/>
    </location>
</feature>
<feature type="compositionally biased region" description="Acidic residues" evidence="10">
    <location>
        <begin position="472"/>
        <end position="491"/>
    </location>
</feature>
<comment type="caution">
    <text evidence="13">The sequence shown here is derived from an EMBL/GenBank/DDBJ whole genome shotgun (WGS) entry which is preliminary data.</text>
</comment>
<feature type="compositionally biased region" description="Basic and acidic residues" evidence="10">
    <location>
        <begin position="122"/>
        <end position="132"/>
    </location>
</feature>
<feature type="compositionally biased region" description="Basic and acidic residues" evidence="10">
    <location>
        <begin position="36"/>
        <end position="51"/>
    </location>
</feature>
<feature type="region of interest" description="Disordered" evidence="10">
    <location>
        <begin position="1259"/>
        <end position="1341"/>
    </location>
</feature>
<feature type="compositionally biased region" description="Basic and acidic residues" evidence="10">
    <location>
        <begin position="720"/>
        <end position="730"/>
    </location>
</feature>
<dbReference type="Gene3D" id="1.10.287.70">
    <property type="match status" value="1"/>
</dbReference>
<feature type="compositionally biased region" description="Polar residues" evidence="10">
    <location>
        <begin position="1261"/>
        <end position="1273"/>
    </location>
</feature>
<dbReference type="EMBL" id="JAYMGO010000018">
    <property type="protein sequence ID" value="KAL1256331.1"/>
    <property type="molecule type" value="Genomic_DNA"/>
</dbReference>
<sequence>MFSWVIKVVPQPPASPGKLGEEDQTNASTAAPATDVTKKEDVKQEPSKPTEEVSEENSSQSRVLSWLSHGFSSALPQPVNSSKLANSEVKHEGNAVSSSNTSDQAGMIGWIVQGLGKVVPQPDEKYKGHTEPEEVTEPAVPVVKVDPPVQDVKDIRDAEPLPHIPVVEIISDEEPDASNVPFSPRVIEWIKHGFEKVVPQSPVHLRPPAATEAPVQKAASAPVTPCKQEPAPAPAPTPAPAPPPAPAPAPAPPPAPAPAAPPAPASAPAPAPAPASAPAPAPAPASAPAAPEEPKVAEDSKGTKMVGWIVQGLGRIIPQPVLKPKEDSSDIVQNVSILQDPCDMVLEEVDSEWEAQQREQGSGQDVQAEEQVQQEGSSLLQVLPNILPHVLAMQEQEDAETQTERWTPLIETIKKEAEETAIANIEERLQQERVEAARMAEDLARQAAELAVRQLEEEHTAQIIIDTKTEEPDNEDQLPNIQEEENEEDPELQPLHEESEEENEDSKITDADIKRSMVDICPAEPSPHESEVSDQALQADPVSPPVTTQPERALSLPPDADQEEEPPEEGCGESTHVKPALKIEEVEDGEMTVPKIIVPSEIDSMTLTVPVMNLMSHSKAVDSERMQEETALGEEDEDSRMDPNKSDLLTVDEGLERPMSAASQTSIVVNERLQELVKLFKGRTERARDRLVDPDESDDESPSASPAKKPGEAPPPPPPPEEKKDDEEKAEEEVKIYEFMGYKFPVPQFKIPQIPDWLRVILEYRFPSSIDPYTDLIYVVWLFFVTFAWNWNVWLIPVRCTFPYQTPENIHWWLLMDYFCDAIYILDIFVMQPRLQFVKGGDIVCDKKEMRDNYRQTERFKMDVISLFPLDVLYVFTGVKSLLRFPRLLKYNAFFEFNDRLEAVMSKAYIYRVIRTSAYLLYSLHCNACIFYWGSDYEGLGSTKWVYNGKGNSYIRCYYFAVKTLITIGGLPDPTTVFEIVFQLVNYFVGVFAFSIMIGQMRDVFGAATAGEAYYRHCVDSTVKYMTSYRIPREVQNRVKIWYDYTWKSQGMLDEQELLIQLPDKMRLDIAADVNYTIVSKVALFQGCDRQMIFDMLKRLKSVVYLPGDFVCKKGEIGREMYIIKAGEVQVVGGPDGTTVFVTLRAGSVFGEISLLAGGGGNRRTANVKAHGFANLFILDKKDLAEILVHYPESQKLLRKKAKKMLTKDKKPADEKGQAKETGEVISQRPETPKLYKAALEVATGQTFAKLKEAYKGATLEPSTPASGRTSTAPVPPPSPVHRRSPIPRPRVPDEDDMVSETTDSTMIIRMTPRVEGEEILSVEVSPGEGAEEEEPSKTED</sequence>
<feature type="compositionally biased region" description="Low complexity" evidence="10">
    <location>
        <begin position="137"/>
        <end position="147"/>
    </location>
</feature>
<feature type="transmembrane region" description="Helical" evidence="11">
    <location>
        <begin position="810"/>
        <end position="831"/>
    </location>
</feature>
<dbReference type="SMART" id="SM00100">
    <property type="entry name" value="cNMP"/>
    <property type="match status" value="1"/>
</dbReference>
<feature type="region of interest" description="Disordered" evidence="10">
    <location>
        <begin position="75"/>
        <end position="104"/>
    </location>
</feature>
<keyword evidence="7" id="KW-1071">Ligand-gated ion channel</keyword>
<dbReference type="Proteomes" id="UP001558613">
    <property type="component" value="Unassembled WGS sequence"/>
</dbReference>
<organism evidence="13 14">
    <name type="scientific">Cirrhinus molitorella</name>
    <name type="common">mud carp</name>
    <dbReference type="NCBI Taxonomy" id="172907"/>
    <lineage>
        <taxon>Eukaryota</taxon>
        <taxon>Metazoa</taxon>
        <taxon>Chordata</taxon>
        <taxon>Craniata</taxon>
        <taxon>Vertebrata</taxon>
        <taxon>Euteleostomi</taxon>
        <taxon>Actinopterygii</taxon>
        <taxon>Neopterygii</taxon>
        <taxon>Teleostei</taxon>
        <taxon>Ostariophysi</taxon>
        <taxon>Cypriniformes</taxon>
        <taxon>Cyprinidae</taxon>
        <taxon>Labeoninae</taxon>
        <taxon>Labeonini</taxon>
        <taxon>Cirrhinus</taxon>
    </lineage>
</organism>
<dbReference type="InterPro" id="IPR050866">
    <property type="entry name" value="CNG_cation_channel"/>
</dbReference>
<evidence type="ECO:0000256" key="1">
    <source>
        <dbReference type="ARBA" id="ARBA00004141"/>
    </source>
</evidence>
<dbReference type="InterPro" id="IPR000595">
    <property type="entry name" value="cNMP-bd_dom"/>
</dbReference>
<evidence type="ECO:0000256" key="6">
    <source>
        <dbReference type="ARBA" id="ARBA00023136"/>
    </source>
</evidence>
<protein>
    <recommendedName>
        <fullName evidence="12">Cyclic nucleotide-binding domain-containing protein</fullName>
    </recommendedName>
</protein>
<evidence type="ECO:0000256" key="2">
    <source>
        <dbReference type="ARBA" id="ARBA00022448"/>
    </source>
</evidence>
<dbReference type="PROSITE" id="PS00888">
    <property type="entry name" value="CNMP_BINDING_1"/>
    <property type="match status" value="1"/>
</dbReference>